<feature type="transmembrane region" description="Helical" evidence="1">
    <location>
        <begin position="93"/>
        <end position="113"/>
    </location>
</feature>
<sequence>MTKLSLQEQKEENARKKHEDSIKYLYFSRYLMIRYIVTILLFTNLFWLVFTCPYKKILGIVIATIMTIYSAIAAIEQLTKMHNRKPAIPITRLFLWIQLILNIVLAITIFTPLKKELFPFIATNETNYLILAFLLIGAMICIFAEIRINNIMNGKDRYLRVIKTFKKHNQ</sequence>
<keyword evidence="1" id="KW-0472">Membrane</keyword>
<dbReference type="PATRIC" id="fig|1423754.3.peg.288"/>
<accession>A0A0R1Y5A3</accession>
<comment type="caution">
    <text evidence="2">The sequence shown here is derived from an EMBL/GenBank/DDBJ whole genome shotgun (WGS) entry which is preliminary data.</text>
</comment>
<dbReference type="EMBL" id="AZGI01000090">
    <property type="protein sequence ID" value="KRM37169.1"/>
    <property type="molecule type" value="Genomic_DNA"/>
</dbReference>
<name>A0A0R1Y5A3_9LACO</name>
<dbReference type="STRING" id="1423754.FC39_GL000276"/>
<keyword evidence="1" id="KW-1133">Transmembrane helix</keyword>
<dbReference type="AlphaFoldDB" id="A0A0R1Y5A3"/>
<dbReference type="RefSeq" id="WP_025080006.1">
    <property type="nucleotide sequence ID" value="NZ_AZGI01000090.1"/>
</dbReference>
<gene>
    <name evidence="2" type="ORF">FC39_GL000276</name>
</gene>
<keyword evidence="3" id="KW-1185">Reference proteome</keyword>
<evidence type="ECO:0000256" key="1">
    <source>
        <dbReference type="SAM" id="Phobius"/>
    </source>
</evidence>
<dbReference type="eggNOG" id="ENOG50330CD">
    <property type="taxonomic scope" value="Bacteria"/>
</dbReference>
<proteinExistence type="predicted"/>
<feature type="transmembrane region" description="Helical" evidence="1">
    <location>
        <begin position="31"/>
        <end position="50"/>
    </location>
</feature>
<dbReference type="Proteomes" id="UP000051223">
    <property type="component" value="Unassembled WGS sequence"/>
</dbReference>
<protein>
    <recommendedName>
        <fullName evidence="4">PTS cellobiose transporter subunit IIA</fullName>
    </recommendedName>
</protein>
<evidence type="ECO:0008006" key="4">
    <source>
        <dbReference type="Google" id="ProtNLM"/>
    </source>
</evidence>
<evidence type="ECO:0000313" key="2">
    <source>
        <dbReference type="EMBL" id="KRM37169.1"/>
    </source>
</evidence>
<dbReference type="OrthoDB" id="3183957at2"/>
<organism evidence="2 3">
    <name type="scientific">Lactobacillus hamsteri DSM 5661 = JCM 6256</name>
    <dbReference type="NCBI Taxonomy" id="1423754"/>
    <lineage>
        <taxon>Bacteria</taxon>
        <taxon>Bacillati</taxon>
        <taxon>Bacillota</taxon>
        <taxon>Bacilli</taxon>
        <taxon>Lactobacillales</taxon>
        <taxon>Lactobacillaceae</taxon>
        <taxon>Lactobacillus</taxon>
    </lineage>
</organism>
<keyword evidence="1" id="KW-0812">Transmembrane</keyword>
<feature type="transmembrane region" description="Helical" evidence="1">
    <location>
        <begin position="128"/>
        <end position="148"/>
    </location>
</feature>
<feature type="transmembrane region" description="Helical" evidence="1">
    <location>
        <begin position="56"/>
        <end position="72"/>
    </location>
</feature>
<reference evidence="2 3" key="1">
    <citation type="journal article" date="2015" name="Genome Announc.">
        <title>Expanding the biotechnology potential of lactobacilli through comparative genomics of 213 strains and associated genera.</title>
        <authorList>
            <person name="Sun Z."/>
            <person name="Harris H.M."/>
            <person name="McCann A."/>
            <person name="Guo C."/>
            <person name="Argimon S."/>
            <person name="Zhang W."/>
            <person name="Yang X."/>
            <person name="Jeffery I.B."/>
            <person name="Cooney J.C."/>
            <person name="Kagawa T.F."/>
            <person name="Liu W."/>
            <person name="Song Y."/>
            <person name="Salvetti E."/>
            <person name="Wrobel A."/>
            <person name="Rasinkangas P."/>
            <person name="Parkhill J."/>
            <person name="Rea M.C."/>
            <person name="O'Sullivan O."/>
            <person name="Ritari J."/>
            <person name="Douillard F.P."/>
            <person name="Paul Ross R."/>
            <person name="Yang R."/>
            <person name="Briner A.E."/>
            <person name="Felis G.E."/>
            <person name="de Vos W.M."/>
            <person name="Barrangou R."/>
            <person name="Klaenhammer T.R."/>
            <person name="Caufield P.W."/>
            <person name="Cui Y."/>
            <person name="Zhang H."/>
            <person name="O'Toole P.W."/>
        </authorList>
    </citation>
    <scope>NUCLEOTIDE SEQUENCE [LARGE SCALE GENOMIC DNA]</scope>
    <source>
        <strain evidence="2 3">DSM 5661</strain>
    </source>
</reference>
<evidence type="ECO:0000313" key="3">
    <source>
        <dbReference type="Proteomes" id="UP000051223"/>
    </source>
</evidence>